<sequence>MRAAKTRPLGRCRTFKSRVLSARANVSLSSEVVRAGDPGHPVVLPLRLFFCASGPRPRQYARTCLDGSTARRSSETATPRRGAGCGRGHAVHGRAITRGA</sequence>
<reference evidence="1" key="1">
    <citation type="submission" date="2021-03" db="EMBL/GenBank/DDBJ databases">
        <authorList>
            <consortium name="DOE Joint Genome Institute"/>
            <person name="Ahrendt S."/>
            <person name="Looney B.P."/>
            <person name="Miyauchi S."/>
            <person name="Morin E."/>
            <person name="Drula E."/>
            <person name="Courty P.E."/>
            <person name="Chicoki N."/>
            <person name="Fauchery L."/>
            <person name="Kohler A."/>
            <person name="Kuo A."/>
            <person name="Labutti K."/>
            <person name="Pangilinan J."/>
            <person name="Lipzen A."/>
            <person name="Riley R."/>
            <person name="Andreopoulos W."/>
            <person name="He G."/>
            <person name="Johnson J."/>
            <person name="Barry K.W."/>
            <person name="Grigoriev I.V."/>
            <person name="Nagy L."/>
            <person name="Hibbett D."/>
            <person name="Henrissat B."/>
            <person name="Matheny P.B."/>
            <person name="Labbe J."/>
            <person name="Martin F."/>
        </authorList>
    </citation>
    <scope>NUCLEOTIDE SEQUENCE</scope>
    <source>
        <strain evidence="1">HHB10654</strain>
    </source>
</reference>
<dbReference type="EMBL" id="MU277188">
    <property type="protein sequence ID" value="KAI0068011.1"/>
    <property type="molecule type" value="Genomic_DNA"/>
</dbReference>
<gene>
    <name evidence="1" type="ORF">BV25DRAFT_504225</name>
</gene>
<dbReference type="Proteomes" id="UP000814140">
    <property type="component" value="Unassembled WGS sequence"/>
</dbReference>
<evidence type="ECO:0000313" key="2">
    <source>
        <dbReference type="Proteomes" id="UP000814140"/>
    </source>
</evidence>
<organism evidence="1 2">
    <name type="scientific">Artomyces pyxidatus</name>
    <dbReference type="NCBI Taxonomy" id="48021"/>
    <lineage>
        <taxon>Eukaryota</taxon>
        <taxon>Fungi</taxon>
        <taxon>Dikarya</taxon>
        <taxon>Basidiomycota</taxon>
        <taxon>Agaricomycotina</taxon>
        <taxon>Agaricomycetes</taxon>
        <taxon>Russulales</taxon>
        <taxon>Auriscalpiaceae</taxon>
        <taxon>Artomyces</taxon>
    </lineage>
</organism>
<keyword evidence="2" id="KW-1185">Reference proteome</keyword>
<protein>
    <submittedName>
        <fullName evidence="1">Uncharacterized protein</fullName>
    </submittedName>
</protein>
<comment type="caution">
    <text evidence="1">The sequence shown here is derived from an EMBL/GenBank/DDBJ whole genome shotgun (WGS) entry which is preliminary data.</text>
</comment>
<accession>A0ACB8THT2</accession>
<reference evidence="1" key="2">
    <citation type="journal article" date="2022" name="New Phytol.">
        <title>Evolutionary transition to the ectomycorrhizal habit in the genomes of a hyperdiverse lineage of mushroom-forming fungi.</title>
        <authorList>
            <person name="Looney B."/>
            <person name="Miyauchi S."/>
            <person name="Morin E."/>
            <person name="Drula E."/>
            <person name="Courty P.E."/>
            <person name="Kohler A."/>
            <person name="Kuo A."/>
            <person name="LaButti K."/>
            <person name="Pangilinan J."/>
            <person name="Lipzen A."/>
            <person name="Riley R."/>
            <person name="Andreopoulos W."/>
            <person name="He G."/>
            <person name="Johnson J."/>
            <person name="Nolan M."/>
            <person name="Tritt A."/>
            <person name="Barry K.W."/>
            <person name="Grigoriev I.V."/>
            <person name="Nagy L.G."/>
            <person name="Hibbett D."/>
            <person name="Henrissat B."/>
            <person name="Matheny P.B."/>
            <person name="Labbe J."/>
            <person name="Martin F.M."/>
        </authorList>
    </citation>
    <scope>NUCLEOTIDE SEQUENCE</scope>
    <source>
        <strain evidence="1">HHB10654</strain>
    </source>
</reference>
<evidence type="ECO:0000313" key="1">
    <source>
        <dbReference type="EMBL" id="KAI0068011.1"/>
    </source>
</evidence>
<proteinExistence type="predicted"/>
<name>A0ACB8THT2_9AGAM</name>